<name>A0A3P8SRC8_AMPPE</name>
<accession>A0A3P8SRC8</accession>
<evidence type="ECO:0000313" key="1">
    <source>
        <dbReference type="Ensembl" id="ENSAPEP00000014779.1"/>
    </source>
</evidence>
<proteinExistence type="predicted"/>
<evidence type="ECO:0008006" key="3">
    <source>
        <dbReference type="Google" id="ProtNLM"/>
    </source>
</evidence>
<sequence>MAKDCFSLQLDVSTDTSDTAQLYYSDGVCRYDCKSRAVHNTAQERMHTRSSKNFTEKIQLPVSPAMVGRSNGFIAKCREDDDFPDFLNYHCIIHQQALCAKIVNMKEIMDVAAKIKTDCNHFELLLHTSVRCLSRGGSVSSRTSLPNVASIKRSISSMDSRASLSMAYLSCILDKLNGLNMSLQGENTNVMSLNDKIRSFKRKVDRWIARVEIGKIDMFPELEEFMEENDLSVNTVKKSITSYLQALLEHFNKFFPEETAPEKNDWIQSPFTVTTTSHLSSDMEDALVELSSDLQKEYPPLSRAAMDVLTPFGCMYLCEKMFSALTYIKNKYRSRLNVEDDLRVAVSKIKPRIDLLCSTHSVHPSH</sequence>
<dbReference type="AlphaFoldDB" id="A0A3P8SRC8"/>
<evidence type="ECO:0000313" key="2">
    <source>
        <dbReference type="Proteomes" id="UP000265080"/>
    </source>
</evidence>
<dbReference type="GeneTree" id="ENSGT00940000160436"/>
<keyword evidence="2" id="KW-1185">Reference proteome</keyword>
<dbReference type="Proteomes" id="UP000265080">
    <property type="component" value="Chromosome 23"/>
</dbReference>
<reference evidence="1 2" key="1">
    <citation type="submission" date="2018-03" db="EMBL/GenBank/DDBJ databases">
        <title>Finding Nemo's genes: A chromosome-scale reference assembly of the genome of the orange clownfish Amphiprion percula.</title>
        <authorList>
            <person name="Lehmann R."/>
        </authorList>
    </citation>
    <scope>NUCLEOTIDE SEQUENCE</scope>
</reference>
<dbReference type="Ensembl" id="ENSAPET00000015166.1">
    <property type="protein sequence ID" value="ENSAPEP00000014779.1"/>
    <property type="gene ID" value="ENSAPEG00000010523.1"/>
</dbReference>
<protein>
    <recommendedName>
        <fullName evidence="3">HAT C-terminal dimerisation domain-containing protein</fullName>
    </recommendedName>
</protein>
<dbReference type="OMA" id="NTAQERM"/>
<dbReference type="PANTHER" id="PTHR45913">
    <property type="entry name" value="EPM2A-INTERACTING PROTEIN 1"/>
    <property type="match status" value="1"/>
</dbReference>
<reference evidence="1" key="2">
    <citation type="submission" date="2025-08" db="UniProtKB">
        <authorList>
            <consortium name="Ensembl"/>
        </authorList>
    </citation>
    <scope>IDENTIFICATION</scope>
</reference>
<organism evidence="1 2">
    <name type="scientific">Amphiprion percula</name>
    <name type="common">Orange clownfish</name>
    <name type="synonym">Lutjanus percula</name>
    <dbReference type="NCBI Taxonomy" id="161767"/>
    <lineage>
        <taxon>Eukaryota</taxon>
        <taxon>Metazoa</taxon>
        <taxon>Chordata</taxon>
        <taxon>Craniata</taxon>
        <taxon>Vertebrata</taxon>
        <taxon>Euteleostomi</taxon>
        <taxon>Actinopterygii</taxon>
        <taxon>Neopterygii</taxon>
        <taxon>Teleostei</taxon>
        <taxon>Neoteleostei</taxon>
        <taxon>Acanthomorphata</taxon>
        <taxon>Ovalentaria</taxon>
        <taxon>Pomacentridae</taxon>
        <taxon>Amphiprion</taxon>
    </lineage>
</organism>
<dbReference type="PANTHER" id="PTHR45913:SF19">
    <property type="entry name" value="LOW QUALITY PROTEIN: ZINC FINGER BED DOMAIN-CONTAINING PROTEIN 5-LIKE"/>
    <property type="match status" value="1"/>
</dbReference>
<dbReference type="STRING" id="161767.ENSAPEP00000014779"/>
<reference evidence="1" key="3">
    <citation type="submission" date="2025-09" db="UniProtKB">
        <authorList>
            <consortium name="Ensembl"/>
        </authorList>
    </citation>
    <scope>IDENTIFICATION</scope>
</reference>